<feature type="compositionally biased region" description="Gly residues" evidence="1">
    <location>
        <begin position="267"/>
        <end position="279"/>
    </location>
</feature>
<feature type="compositionally biased region" description="Low complexity" evidence="1">
    <location>
        <begin position="85"/>
        <end position="107"/>
    </location>
</feature>
<dbReference type="PANTHER" id="PTHR13467:SF3">
    <property type="entry name" value="CUE DOMAIN-CONTAINING PROTEIN 1"/>
    <property type="match status" value="1"/>
</dbReference>
<feature type="compositionally biased region" description="Gly residues" evidence="1">
    <location>
        <begin position="161"/>
        <end position="182"/>
    </location>
</feature>
<feature type="region of interest" description="Disordered" evidence="1">
    <location>
        <begin position="157"/>
        <end position="182"/>
    </location>
</feature>
<gene>
    <name evidence="2" type="ORF">OAUR00152_LOCUS32912</name>
</gene>
<feature type="region of interest" description="Disordered" evidence="1">
    <location>
        <begin position="256"/>
        <end position="318"/>
    </location>
</feature>
<feature type="region of interest" description="Disordered" evidence="1">
    <location>
        <begin position="79"/>
        <end position="120"/>
    </location>
</feature>
<reference evidence="2" key="1">
    <citation type="submission" date="2021-01" db="EMBL/GenBank/DDBJ databases">
        <authorList>
            <person name="Corre E."/>
            <person name="Pelletier E."/>
            <person name="Niang G."/>
            <person name="Scheremetjew M."/>
            <person name="Finn R."/>
            <person name="Kale V."/>
            <person name="Holt S."/>
            <person name="Cochrane G."/>
            <person name="Meng A."/>
            <person name="Brown T."/>
            <person name="Cohen L."/>
        </authorList>
    </citation>
    <scope>NUCLEOTIDE SEQUENCE</scope>
    <source>
        <strain evidence="2">Isolate 1302-5</strain>
    </source>
</reference>
<dbReference type="EMBL" id="HBKQ01047695">
    <property type="protein sequence ID" value="CAE2272544.1"/>
    <property type="molecule type" value="Transcribed_RNA"/>
</dbReference>
<accession>A0A7S4N9B0</accession>
<proteinExistence type="predicted"/>
<dbReference type="InterPro" id="IPR040192">
    <property type="entry name" value="CUEDC1"/>
</dbReference>
<sequence length="318" mass="32437">MSITYEEALSTLTSMFGSPWTKETLDTVLRHHEGHMENTVETVLSYGDGDPADLVERLKNPGSASEHVDADEELARQLAAESGRQNAAAGRTTQRAAGNAPATGPNGRKLRGTPTQLPPDFLRVPGGSTDIDGDEQLARMLQDELFTRELANNPEFAHLAGRGGGRGSSAGSGRGSTGASGLGRGAGGGGWFSGAGRSGAAGSGVGGFPGFGRGAAGRGAGGQHEGPNVIDNLKGMGDVARKRLTLFAQQFNERMNTPHGSATAAGVSGGSTGGMGGSSGVHERRGLLDGDGNDEEVAFLGANELDMEENPPGGKKND</sequence>
<dbReference type="AlphaFoldDB" id="A0A7S4N9B0"/>
<evidence type="ECO:0000313" key="2">
    <source>
        <dbReference type="EMBL" id="CAE2272544.1"/>
    </source>
</evidence>
<evidence type="ECO:0008006" key="3">
    <source>
        <dbReference type="Google" id="ProtNLM"/>
    </source>
</evidence>
<organism evidence="2">
    <name type="scientific">Odontella aurita</name>
    <dbReference type="NCBI Taxonomy" id="265563"/>
    <lineage>
        <taxon>Eukaryota</taxon>
        <taxon>Sar</taxon>
        <taxon>Stramenopiles</taxon>
        <taxon>Ochrophyta</taxon>
        <taxon>Bacillariophyta</taxon>
        <taxon>Mediophyceae</taxon>
        <taxon>Biddulphiophycidae</taxon>
        <taxon>Eupodiscales</taxon>
        <taxon>Odontellaceae</taxon>
        <taxon>Odontella</taxon>
    </lineage>
</organism>
<protein>
    <recommendedName>
        <fullName evidence="3">CUE domain-containing protein</fullName>
    </recommendedName>
</protein>
<dbReference type="PANTHER" id="PTHR13467">
    <property type="entry name" value="CUE DOMAIN CONTAINING PROTEIN 1"/>
    <property type="match status" value="1"/>
</dbReference>
<dbReference type="Gene3D" id="1.10.8.10">
    <property type="entry name" value="DNA helicase RuvA subunit, C-terminal domain"/>
    <property type="match status" value="1"/>
</dbReference>
<evidence type="ECO:0000256" key="1">
    <source>
        <dbReference type="SAM" id="MobiDB-lite"/>
    </source>
</evidence>
<name>A0A7S4N9B0_9STRA</name>